<name>A0A7Y4LYP0_9BRAD</name>
<dbReference type="RefSeq" id="WP_171582921.1">
    <property type="nucleotide sequence ID" value="NZ_JAAVLX010000011.1"/>
</dbReference>
<comment type="caution">
    <text evidence="1">The sequence shown here is derived from an EMBL/GenBank/DDBJ whole genome shotgun (WGS) entry which is preliminary data.</text>
</comment>
<organism evidence="1 2">
    <name type="scientific">Bradyrhizobium australiense</name>
    <dbReference type="NCBI Taxonomy" id="2721161"/>
    <lineage>
        <taxon>Bacteria</taxon>
        <taxon>Pseudomonadati</taxon>
        <taxon>Pseudomonadota</taxon>
        <taxon>Alphaproteobacteria</taxon>
        <taxon>Hyphomicrobiales</taxon>
        <taxon>Nitrobacteraceae</taxon>
        <taxon>Bradyrhizobium</taxon>
    </lineage>
</organism>
<keyword evidence="2" id="KW-1185">Reference proteome</keyword>
<evidence type="ECO:0000313" key="1">
    <source>
        <dbReference type="EMBL" id="NOJ43723.1"/>
    </source>
</evidence>
<evidence type="ECO:0000313" key="2">
    <source>
        <dbReference type="Proteomes" id="UP000544122"/>
    </source>
</evidence>
<reference evidence="1 2" key="1">
    <citation type="submission" date="2020-03" db="EMBL/GenBank/DDBJ databases">
        <title>Bradyrhizobium diversity isolated from nodules of Indigofera sp.</title>
        <authorList>
            <person name="Klepa M."/>
            <person name="Helene L."/>
            <person name="Hungria M."/>
        </authorList>
    </citation>
    <scope>NUCLEOTIDE SEQUENCE [LARGE SCALE GENOMIC DNA]</scope>
    <source>
        <strain evidence="1 2">WSM 1791</strain>
    </source>
</reference>
<protein>
    <submittedName>
        <fullName evidence="1">Uncharacterized protein</fullName>
    </submittedName>
</protein>
<accession>A0A7Y4LYP0</accession>
<gene>
    <name evidence="1" type="ORF">HCN58_29890</name>
</gene>
<dbReference type="AlphaFoldDB" id="A0A7Y4LYP0"/>
<proteinExistence type="predicted"/>
<sequence>MAFLRGKELSGPLTPIIGRQDSCISLCGKANTAGVIAGLAGENRIRYGSR</sequence>
<dbReference type="EMBL" id="JAAVLX010000011">
    <property type="protein sequence ID" value="NOJ43723.1"/>
    <property type="molecule type" value="Genomic_DNA"/>
</dbReference>
<dbReference type="Proteomes" id="UP000544122">
    <property type="component" value="Unassembled WGS sequence"/>
</dbReference>